<dbReference type="Pfam" id="PF00475">
    <property type="entry name" value="IGPD"/>
    <property type="match status" value="1"/>
</dbReference>
<dbReference type="AlphaFoldDB" id="A0A6M1RJU7"/>
<organism evidence="8 9">
    <name type="scientific">Limisphaera ngatamarikiensis</name>
    <dbReference type="NCBI Taxonomy" id="1324935"/>
    <lineage>
        <taxon>Bacteria</taxon>
        <taxon>Pseudomonadati</taxon>
        <taxon>Verrucomicrobiota</taxon>
        <taxon>Verrucomicrobiia</taxon>
        <taxon>Limisphaerales</taxon>
        <taxon>Limisphaeraceae</taxon>
        <taxon>Limisphaera</taxon>
    </lineage>
</organism>
<comment type="pathway">
    <text evidence="1 6 7">Amino-acid biosynthesis; L-histidine biosynthesis; L-histidine from 5-phospho-alpha-D-ribose 1-diphosphate: step 6/9.</text>
</comment>
<dbReference type="PANTHER" id="PTHR23133">
    <property type="entry name" value="IMIDAZOLEGLYCEROL-PHOSPHATE DEHYDRATASE HIS7"/>
    <property type="match status" value="1"/>
</dbReference>
<gene>
    <name evidence="6 8" type="primary">hisB</name>
    <name evidence="8" type="ORF">G4L39_13215</name>
</gene>
<evidence type="ECO:0000256" key="1">
    <source>
        <dbReference type="ARBA" id="ARBA00005047"/>
    </source>
</evidence>
<dbReference type="CDD" id="cd07914">
    <property type="entry name" value="IGPD"/>
    <property type="match status" value="1"/>
</dbReference>
<evidence type="ECO:0000256" key="3">
    <source>
        <dbReference type="ARBA" id="ARBA00022605"/>
    </source>
</evidence>
<keyword evidence="9" id="KW-1185">Reference proteome</keyword>
<dbReference type="PROSITE" id="PS00955">
    <property type="entry name" value="IGP_DEHYDRATASE_2"/>
    <property type="match status" value="1"/>
</dbReference>
<comment type="similarity">
    <text evidence="6 7">Belongs to the imidazoleglycerol-phosphate dehydratase family.</text>
</comment>
<dbReference type="InterPro" id="IPR020565">
    <property type="entry name" value="ImidazoleglycerP_deHydtase_CS"/>
</dbReference>
<dbReference type="FunFam" id="3.30.230.40:FF:000001">
    <property type="entry name" value="Imidazoleglycerol-phosphate dehydratase HisB"/>
    <property type="match status" value="1"/>
</dbReference>
<comment type="subcellular location">
    <subcellularLocation>
        <location evidence="6 7">Cytoplasm</location>
    </subcellularLocation>
</comment>
<dbReference type="GO" id="GO:0000105">
    <property type="term" value="P:L-histidine biosynthetic process"/>
    <property type="evidence" value="ECO:0007669"/>
    <property type="project" value="UniProtKB-UniRule"/>
</dbReference>
<dbReference type="EC" id="4.2.1.19" evidence="6 7"/>
<dbReference type="EMBL" id="JAAKYA010000087">
    <property type="protein sequence ID" value="NGO40348.1"/>
    <property type="molecule type" value="Genomic_DNA"/>
</dbReference>
<keyword evidence="6" id="KW-0963">Cytoplasm</keyword>
<dbReference type="InterPro" id="IPR000807">
    <property type="entry name" value="ImidazoleglycerolP_deHydtase"/>
</dbReference>
<dbReference type="InterPro" id="IPR038494">
    <property type="entry name" value="IGPD_sf"/>
</dbReference>
<dbReference type="FunFam" id="3.30.230.40:FF:000003">
    <property type="entry name" value="Imidazoleglycerol-phosphate dehydratase HisB"/>
    <property type="match status" value="1"/>
</dbReference>
<evidence type="ECO:0000313" key="9">
    <source>
        <dbReference type="Proteomes" id="UP000477311"/>
    </source>
</evidence>
<accession>A0A6M1RJU7</accession>
<evidence type="ECO:0000256" key="6">
    <source>
        <dbReference type="HAMAP-Rule" id="MF_00076"/>
    </source>
</evidence>
<reference evidence="8 9" key="1">
    <citation type="submission" date="2020-02" db="EMBL/GenBank/DDBJ databases">
        <title>Draft genome sequence of Limisphaera ngatamarikiensis NGM72.4T, a thermophilic Verrucomicrobia grouped in subdivision 3.</title>
        <authorList>
            <person name="Carere C.R."/>
            <person name="Steen J."/>
            <person name="Hugenholtz P."/>
            <person name="Stott M.B."/>
        </authorList>
    </citation>
    <scope>NUCLEOTIDE SEQUENCE [LARGE SCALE GENOMIC DNA]</scope>
    <source>
        <strain evidence="8 9">NGM72.4</strain>
    </source>
</reference>
<evidence type="ECO:0000256" key="7">
    <source>
        <dbReference type="RuleBase" id="RU000599"/>
    </source>
</evidence>
<evidence type="ECO:0000256" key="4">
    <source>
        <dbReference type="ARBA" id="ARBA00023102"/>
    </source>
</evidence>
<dbReference type="HAMAP" id="MF_00076">
    <property type="entry name" value="HisB"/>
    <property type="match status" value="1"/>
</dbReference>
<comment type="catalytic activity">
    <reaction evidence="6 7">
        <text>D-erythro-1-(imidazol-4-yl)glycerol 3-phosphate = 3-(imidazol-4-yl)-2-oxopropyl phosphate + H2O</text>
        <dbReference type="Rhea" id="RHEA:11040"/>
        <dbReference type="ChEBI" id="CHEBI:15377"/>
        <dbReference type="ChEBI" id="CHEBI:57766"/>
        <dbReference type="ChEBI" id="CHEBI:58278"/>
        <dbReference type="EC" id="4.2.1.19"/>
    </reaction>
</comment>
<dbReference type="GO" id="GO:0005737">
    <property type="term" value="C:cytoplasm"/>
    <property type="evidence" value="ECO:0007669"/>
    <property type="project" value="UniProtKB-SubCell"/>
</dbReference>
<dbReference type="RefSeq" id="WP_165108861.1">
    <property type="nucleotide sequence ID" value="NZ_JAAKYA010000087.1"/>
</dbReference>
<dbReference type="Gene3D" id="3.30.230.40">
    <property type="entry name" value="Imidazole glycerol phosphate dehydratase, domain 1"/>
    <property type="match status" value="2"/>
</dbReference>
<evidence type="ECO:0000256" key="5">
    <source>
        <dbReference type="ARBA" id="ARBA00023239"/>
    </source>
</evidence>
<dbReference type="NCBIfam" id="NF002114">
    <property type="entry name" value="PRK00951.2-4"/>
    <property type="match status" value="1"/>
</dbReference>
<evidence type="ECO:0000256" key="2">
    <source>
        <dbReference type="ARBA" id="ARBA00016664"/>
    </source>
</evidence>
<name>A0A6M1RJU7_9BACT</name>
<comment type="caution">
    <text evidence="8">The sequence shown here is derived from an EMBL/GenBank/DDBJ whole genome shotgun (WGS) entry which is preliminary data.</text>
</comment>
<protein>
    <recommendedName>
        <fullName evidence="2 6">Imidazoleglycerol-phosphate dehydratase</fullName>
        <shortName evidence="6">IGPD</shortName>
        <ecNumber evidence="6 7">4.2.1.19</ecNumber>
    </recommendedName>
</protein>
<dbReference type="InterPro" id="IPR020568">
    <property type="entry name" value="Ribosomal_Su5_D2-typ_SF"/>
</dbReference>
<keyword evidence="4 6" id="KW-0368">Histidine biosynthesis</keyword>
<dbReference type="Proteomes" id="UP000477311">
    <property type="component" value="Unassembled WGS sequence"/>
</dbReference>
<evidence type="ECO:0000313" key="8">
    <source>
        <dbReference type="EMBL" id="NGO40348.1"/>
    </source>
</evidence>
<sequence>MKARQARVRRETRETRIVLSLNLDGRGRARVDTGIPFFDHMLELFARHAVVDLTLRCRGDLEVDAHHTVEDCGLALGQAFREALGDKKGIRRYGTGFDPRNPFTGEAYVPMDECLARCVVDFGGRPYLVWRGLNDLAYARLPAEWREQDGACAFRFGLAREFFQAFANEARCNLHLELLYGDEPHHVVEALFKAFARAVDQACQRDPRLEGIVPSTKGRL</sequence>
<dbReference type="PROSITE" id="PS00954">
    <property type="entry name" value="IGP_DEHYDRATASE_1"/>
    <property type="match status" value="1"/>
</dbReference>
<dbReference type="GO" id="GO:0004424">
    <property type="term" value="F:imidazoleglycerol-phosphate dehydratase activity"/>
    <property type="evidence" value="ECO:0007669"/>
    <property type="project" value="UniProtKB-UniRule"/>
</dbReference>
<keyword evidence="5 6" id="KW-0456">Lyase</keyword>
<keyword evidence="3 6" id="KW-0028">Amino-acid biosynthesis</keyword>
<dbReference type="UniPathway" id="UPA00031">
    <property type="reaction ID" value="UER00011"/>
</dbReference>
<dbReference type="PANTHER" id="PTHR23133:SF2">
    <property type="entry name" value="IMIDAZOLEGLYCEROL-PHOSPHATE DEHYDRATASE"/>
    <property type="match status" value="1"/>
</dbReference>
<dbReference type="SUPFAM" id="SSF54211">
    <property type="entry name" value="Ribosomal protein S5 domain 2-like"/>
    <property type="match status" value="2"/>
</dbReference>
<proteinExistence type="inferred from homology"/>